<proteinExistence type="predicted"/>
<accession>E9GGV2</accession>
<dbReference type="HOGENOM" id="CLU_1908785_0_0_1"/>
<feature type="region of interest" description="Disordered" evidence="1">
    <location>
        <begin position="25"/>
        <end position="65"/>
    </location>
</feature>
<keyword evidence="3" id="KW-1185">Reference proteome</keyword>
<reference evidence="2 3" key="1">
    <citation type="journal article" date="2011" name="Science">
        <title>The ecoresponsive genome of Daphnia pulex.</title>
        <authorList>
            <person name="Colbourne J.K."/>
            <person name="Pfrender M.E."/>
            <person name="Gilbert D."/>
            <person name="Thomas W.K."/>
            <person name="Tucker A."/>
            <person name="Oakley T.H."/>
            <person name="Tokishita S."/>
            <person name="Aerts A."/>
            <person name="Arnold G.J."/>
            <person name="Basu M.K."/>
            <person name="Bauer D.J."/>
            <person name="Caceres C.E."/>
            <person name="Carmel L."/>
            <person name="Casola C."/>
            <person name="Choi J.H."/>
            <person name="Detter J.C."/>
            <person name="Dong Q."/>
            <person name="Dusheyko S."/>
            <person name="Eads B.D."/>
            <person name="Frohlich T."/>
            <person name="Geiler-Samerotte K.A."/>
            <person name="Gerlach D."/>
            <person name="Hatcher P."/>
            <person name="Jogdeo S."/>
            <person name="Krijgsveld J."/>
            <person name="Kriventseva E.V."/>
            <person name="Kultz D."/>
            <person name="Laforsch C."/>
            <person name="Lindquist E."/>
            <person name="Lopez J."/>
            <person name="Manak J.R."/>
            <person name="Muller J."/>
            <person name="Pangilinan J."/>
            <person name="Patwardhan R.P."/>
            <person name="Pitluck S."/>
            <person name="Pritham E.J."/>
            <person name="Rechtsteiner A."/>
            <person name="Rho M."/>
            <person name="Rogozin I.B."/>
            <person name="Sakarya O."/>
            <person name="Salamov A."/>
            <person name="Schaack S."/>
            <person name="Shapiro H."/>
            <person name="Shiga Y."/>
            <person name="Skalitzky C."/>
            <person name="Smith Z."/>
            <person name="Souvorov A."/>
            <person name="Sung W."/>
            <person name="Tang Z."/>
            <person name="Tsuchiya D."/>
            <person name="Tu H."/>
            <person name="Vos H."/>
            <person name="Wang M."/>
            <person name="Wolf Y.I."/>
            <person name="Yamagata H."/>
            <person name="Yamada T."/>
            <person name="Ye Y."/>
            <person name="Shaw J.R."/>
            <person name="Andrews J."/>
            <person name="Crease T.J."/>
            <person name="Tang H."/>
            <person name="Lucas S.M."/>
            <person name="Robertson H.M."/>
            <person name="Bork P."/>
            <person name="Koonin E.V."/>
            <person name="Zdobnov E.M."/>
            <person name="Grigoriev I.V."/>
            <person name="Lynch M."/>
            <person name="Boore J.L."/>
        </authorList>
    </citation>
    <scope>NUCLEOTIDE SEQUENCE [LARGE SCALE GENOMIC DNA]</scope>
</reference>
<evidence type="ECO:0000256" key="1">
    <source>
        <dbReference type="SAM" id="MobiDB-lite"/>
    </source>
</evidence>
<dbReference type="OrthoDB" id="6389633at2759"/>
<sequence>MSKEHDYDENVALYISTERQRSNGSDISFILESNSEDEEKSHSTLHRKKSDQAGFHIGKTGDEDEDVKAEGSCWYNRTCFSFFTFTPELLQSKPKDNDNIKGNCKKVFSDMQWTGSINNQLDEAYQEAPRLLC</sequence>
<dbReference type="InParanoid" id="E9GGV2"/>
<gene>
    <name evidence="2" type="ORF">DAPPUDRAFT_303598</name>
</gene>
<dbReference type="EMBL" id="GL732544">
    <property type="protein sequence ID" value="EFX81087.1"/>
    <property type="molecule type" value="Genomic_DNA"/>
</dbReference>
<dbReference type="Proteomes" id="UP000000305">
    <property type="component" value="Unassembled WGS sequence"/>
</dbReference>
<dbReference type="KEGG" id="dpx:DAPPUDRAFT_303598"/>
<dbReference type="AlphaFoldDB" id="E9GGV2"/>
<organism evidence="2 3">
    <name type="scientific">Daphnia pulex</name>
    <name type="common">Water flea</name>
    <dbReference type="NCBI Taxonomy" id="6669"/>
    <lineage>
        <taxon>Eukaryota</taxon>
        <taxon>Metazoa</taxon>
        <taxon>Ecdysozoa</taxon>
        <taxon>Arthropoda</taxon>
        <taxon>Crustacea</taxon>
        <taxon>Branchiopoda</taxon>
        <taxon>Diplostraca</taxon>
        <taxon>Cladocera</taxon>
        <taxon>Anomopoda</taxon>
        <taxon>Daphniidae</taxon>
        <taxon>Daphnia</taxon>
    </lineage>
</organism>
<evidence type="ECO:0000313" key="2">
    <source>
        <dbReference type="EMBL" id="EFX81087.1"/>
    </source>
</evidence>
<name>E9GGV2_DAPPU</name>
<protein>
    <submittedName>
        <fullName evidence="2">Uncharacterized protein</fullName>
    </submittedName>
</protein>
<evidence type="ECO:0000313" key="3">
    <source>
        <dbReference type="Proteomes" id="UP000000305"/>
    </source>
</evidence>